<dbReference type="AlphaFoldDB" id="A0A2J6R8V8"/>
<protein>
    <recommendedName>
        <fullName evidence="4">RNI-like protein</fullName>
    </recommendedName>
</protein>
<proteinExistence type="predicted"/>
<dbReference type="InterPro" id="IPR032675">
    <property type="entry name" value="LRR_dom_sf"/>
</dbReference>
<evidence type="ECO:0000313" key="3">
    <source>
        <dbReference type="Proteomes" id="UP000235786"/>
    </source>
</evidence>
<sequence>MAISNSTANGTGRKVVPFSLKALTDTKPNTALKTSDKIPPTTDRIDRTSFSSIKESHSGGVAQTFTDSKTSSYLRHQFTNEQSEYPDEDAILDDASSSSSGTKTPEPKPGMLTNPHSMLHGFVCPCDSFKGWKGISLRGRIASKSFGDLKGLGMRYDWETRGSEEMDVDMTEQKIVKVDGVYPAGQSPFERLPMELLGAIIDQLSTDVPPNGFTPRNIDLMSVLLTSRRLHTATLATLYSQITIPHSRIFRKFLSHISAHQSLGTIVRRLDFSHFNPTGAGQTARERAQTLNLIPATLLQCLSLTPNLKEFLAQEHIDDDLSSDVIKYLLCSMPKLKALDFCACSSTSFRDAFNTVIDTAPLPASLPITRLSLHECTILPSTIFSTLLPRLKHLTHLDVAHTRLTASALHSIPQTAKLTHLNLSKCSHLSGADVVDFLTHYPAAKSLIYLNLAMDVKSHEMLTPDDLTALLPILPPSLRSLNLKGSKMHKSHIPLLLPLTKHLEELGLGRHLDLSSITHLFSPPSSHSTSYFSQSNIGGDVEDEEEWIPHTLRYLDVSDLSVAELDLGTLFGSSCPVLQGKSEPLEVVEVGSEVWKKVEKAPAVKRVGWCGKEAGRRGWLVRDRARSDGGKGAEKADSGARDWKWGACYWGMRKVPVARAEVGGMYGHYMFKR</sequence>
<dbReference type="Gene3D" id="3.80.10.10">
    <property type="entry name" value="Ribonuclease Inhibitor"/>
    <property type="match status" value="1"/>
</dbReference>
<dbReference type="Proteomes" id="UP000235786">
    <property type="component" value="Unassembled WGS sequence"/>
</dbReference>
<feature type="region of interest" description="Disordered" evidence="1">
    <location>
        <begin position="25"/>
        <end position="65"/>
    </location>
</feature>
<dbReference type="EMBL" id="KZ613953">
    <property type="protein sequence ID" value="PMD34952.1"/>
    <property type="molecule type" value="Genomic_DNA"/>
</dbReference>
<name>A0A2J6R8V8_HYAVF</name>
<dbReference type="STRING" id="1149755.A0A2J6R8V8"/>
<evidence type="ECO:0000256" key="1">
    <source>
        <dbReference type="SAM" id="MobiDB-lite"/>
    </source>
</evidence>
<gene>
    <name evidence="2" type="ORF">L207DRAFT_436739</name>
</gene>
<reference evidence="2 3" key="1">
    <citation type="submission" date="2016-04" db="EMBL/GenBank/DDBJ databases">
        <title>A degradative enzymes factory behind the ericoid mycorrhizal symbiosis.</title>
        <authorList>
            <consortium name="DOE Joint Genome Institute"/>
            <person name="Martino E."/>
            <person name="Morin E."/>
            <person name="Grelet G."/>
            <person name="Kuo A."/>
            <person name="Kohler A."/>
            <person name="Daghino S."/>
            <person name="Barry K."/>
            <person name="Choi C."/>
            <person name="Cichocki N."/>
            <person name="Clum A."/>
            <person name="Copeland A."/>
            <person name="Hainaut M."/>
            <person name="Haridas S."/>
            <person name="Labutti K."/>
            <person name="Lindquist E."/>
            <person name="Lipzen A."/>
            <person name="Khouja H.-R."/>
            <person name="Murat C."/>
            <person name="Ohm R."/>
            <person name="Olson A."/>
            <person name="Spatafora J."/>
            <person name="Veneault-Fourrey C."/>
            <person name="Henrissat B."/>
            <person name="Grigoriev I."/>
            <person name="Martin F."/>
            <person name="Perotto S."/>
        </authorList>
    </citation>
    <scope>NUCLEOTIDE SEQUENCE [LARGE SCALE GENOMIC DNA]</scope>
    <source>
        <strain evidence="2 3">F</strain>
    </source>
</reference>
<evidence type="ECO:0000313" key="2">
    <source>
        <dbReference type="EMBL" id="PMD34952.1"/>
    </source>
</evidence>
<evidence type="ECO:0008006" key="4">
    <source>
        <dbReference type="Google" id="ProtNLM"/>
    </source>
</evidence>
<accession>A0A2J6R8V8</accession>
<organism evidence="2 3">
    <name type="scientific">Hyaloscypha variabilis (strain UAMH 11265 / GT02V1 / F)</name>
    <name type="common">Meliniomyces variabilis</name>
    <dbReference type="NCBI Taxonomy" id="1149755"/>
    <lineage>
        <taxon>Eukaryota</taxon>
        <taxon>Fungi</taxon>
        <taxon>Dikarya</taxon>
        <taxon>Ascomycota</taxon>
        <taxon>Pezizomycotina</taxon>
        <taxon>Leotiomycetes</taxon>
        <taxon>Helotiales</taxon>
        <taxon>Hyaloscyphaceae</taxon>
        <taxon>Hyaloscypha</taxon>
        <taxon>Hyaloscypha variabilis</taxon>
    </lineage>
</organism>
<dbReference type="OrthoDB" id="9994419at2759"/>
<keyword evidence="3" id="KW-1185">Reference proteome</keyword>
<feature type="region of interest" description="Disordered" evidence="1">
    <location>
        <begin position="80"/>
        <end position="111"/>
    </location>
</feature>
<dbReference type="SUPFAM" id="SSF52047">
    <property type="entry name" value="RNI-like"/>
    <property type="match status" value="1"/>
</dbReference>